<accession>A0A9Q8FNK2</accession>
<dbReference type="RefSeq" id="WP_133416841.1">
    <property type="nucleotide sequence ID" value="NZ_SCWD01000001.1"/>
</dbReference>
<protein>
    <submittedName>
        <fullName evidence="1">Uncharacterized protein</fullName>
    </submittedName>
</protein>
<name>A0A9Q8FNK2_9STAP</name>
<reference evidence="1 2" key="1">
    <citation type="submission" date="2019-01" db="EMBL/GenBank/DDBJ databases">
        <title>Draft genome sequences of the type strains of six Macrococcus species.</title>
        <authorList>
            <person name="Mazhar S."/>
            <person name="Altermann E."/>
            <person name="Hill C."/>
            <person name="Mcauliffe O."/>
        </authorList>
    </citation>
    <scope>NUCLEOTIDE SEQUENCE [LARGE SCALE GENOMIC DNA]</scope>
    <source>
        <strain evidence="1 2">ATCC 51828</strain>
    </source>
</reference>
<sequence length="301" mass="34029">MQQYLAIFKEVRYILAEQGLKDEAISDNYQSVFSKLNPNPFTFQQVMVDYLAEFSVKSLDFVDQHFWSNGIRVRRCGDELMVTSVTADMRFVVGDRITHLSGDAVSALAERYRKLLFNEPPDRQDWHPILKKQHQAVVRRGEETYEFDLKAFEENGETEPFCRGAYSEVIVQHVRGLFHYLNEAEGPQLIDIRDAYGVIPEDRIDGMVQNLPAGSVVLIDALTKGSAERFASKLNPAQLVGQETYGQAEPLTKKPLGEQFFIYSSGKDSTVIPGTMVKLKGEADVVRETGIELLNNLGEEI</sequence>
<proteinExistence type="predicted"/>
<keyword evidence="2" id="KW-1185">Reference proteome</keyword>
<evidence type="ECO:0000313" key="2">
    <source>
        <dbReference type="Proteomes" id="UP000295280"/>
    </source>
</evidence>
<dbReference type="EMBL" id="SCWD01000001">
    <property type="protein sequence ID" value="TDM03980.1"/>
    <property type="molecule type" value="Genomic_DNA"/>
</dbReference>
<gene>
    <name evidence="1" type="ORF">ERX40_02095</name>
</gene>
<dbReference type="AlphaFoldDB" id="A0A9Q8FNK2"/>
<dbReference type="SUPFAM" id="SSF52096">
    <property type="entry name" value="ClpP/crotonase"/>
    <property type="match status" value="1"/>
</dbReference>
<dbReference type="Proteomes" id="UP000295280">
    <property type="component" value="Unassembled WGS sequence"/>
</dbReference>
<dbReference type="InterPro" id="IPR029045">
    <property type="entry name" value="ClpP/crotonase-like_dom_sf"/>
</dbReference>
<dbReference type="OrthoDB" id="2416898at2"/>
<organism evidence="1 2">
    <name type="scientific">Macrococcus carouselicus</name>
    <dbReference type="NCBI Taxonomy" id="69969"/>
    <lineage>
        <taxon>Bacteria</taxon>
        <taxon>Bacillati</taxon>
        <taxon>Bacillota</taxon>
        <taxon>Bacilli</taxon>
        <taxon>Bacillales</taxon>
        <taxon>Staphylococcaceae</taxon>
        <taxon>Macrococcus</taxon>
    </lineage>
</organism>
<evidence type="ECO:0000313" key="1">
    <source>
        <dbReference type="EMBL" id="TDM03980.1"/>
    </source>
</evidence>
<comment type="caution">
    <text evidence="1">The sequence shown here is derived from an EMBL/GenBank/DDBJ whole genome shotgun (WGS) entry which is preliminary data.</text>
</comment>